<dbReference type="Pfam" id="PF00072">
    <property type="entry name" value="Response_reg"/>
    <property type="match status" value="1"/>
</dbReference>
<dbReference type="InterPro" id="IPR011006">
    <property type="entry name" value="CheY-like_superfamily"/>
</dbReference>
<dbReference type="InterPro" id="IPR001789">
    <property type="entry name" value="Sig_transdc_resp-reg_receiver"/>
</dbReference>
<dbReference type="PROSITE" id="PS50110">
    <property type="entry name" value="RESPONSE_REGULATORY"/>
    <property type="match status" value="1"/>
</dbReference>
<organism evidence="4 5">
    <name type="scientific">Marinospirillum insulare</name>
    <dbReference type="NCBI Taxonomy" id="217169"/>
    <lineage>
        <taxon>Bacteria</taxon>
        <taxon>Pseudomonadati</taxon>
        <taxon>Pseudomonadota</taxon>
        <taxon>Gammaproteobacteria</taxon>
        <taxon>Oceanospirillales</taxon>
        <taxon>Oceanospirillaceae</taxon>
        <taxon>Marinospirillum</taxon>
    </lineage>
</organism>
<dbReference type="SUPFAM" id="SSF52172">
    <property type="entry name" value="CheY-like"/>
    <property type="match status" value="1"/>
</dbReference>
<comment type="caution">
    <text evidence="4">The sequence shown here is derived from an EMBL/GenBank/DDBJ whole genome shotgun (WGS) entry which is preliminary data.</text>
</comment>
<keyword evidence="5" id="KW-1185">Reference proteome</keyword>
<sequence length="140" mass="15173">MPIEESMPEASKSEAPALRFLVVDDEPLVREMLNDILIDLNYDVVGQANDGASAIEKAAQLKPDVICLDINMPEVSGLDALASIKTSNKDIVVIMVTANNDTSTVQQAIRTGADGYILKPFNAQQIVKAVDRALAKHKRL</sequence>
<name>A0ABQ5ZXY6_9GAMM</name>
<evidence type="ECO:0000256" key="2">
    <source>
        <dbReference type="PROSITE-ProRule" id="PRU00169"/>
    </source>
</evidence>
<feature type="domain" description="Response regulatory" evidence="3">
    <location>
        <begin position="19"/>
        <end position="134"/>
    </location>
</feature>
<accession>A0ABQ5ZXY6</accession>
<evidence type="ECO:0000259" key="3">
    <source>
        <dbReference type="PROSITE" id="PS50110"/>
    </source>
</evidence>
<dbReference type="InterPro" id="IPR050595">
    <property type="entry name" value="Bact_response_regulator"/>
</dbReference>
<gene>
    <name evidence="4" type="ORF">GCM10007878_25000</name>
</gene>
<dbReference type="EMBL" id="BSOR01000071">
    <property type="protein sequence ID" value="GLR65061.1"/>
    <property type="molecule type" value="Genomic_DNA"/>
</dbReference>
<evidence type="ECO:0000313" key="4">
    <source>
        <dbReference type="EMBL" id="GLR65061.1"/>
    </source>
</evidence>
<dbReference type="PANTHER" id="PTHR44591:SF3">
    <property type="entry name" value="RESPONSE REGULATORY DOMAIN-CONTAINING PROTEIN"/>
    <property type="match status" value="1"/>
</dbReference>
<dbReference type="PANTHER" id="PTHR44591">
    <property type="entry name" value="STRESS RESPONSE REGULATOR PROTEIN 1"/>
    <property type="match status" value="1"/>
</dbReference>
<keyword evidence="1 2" id="KW-0597">Phosphoprotein</keyword>
<dbReference type="SMART" id="SM00448">
    <property type="entry name" value="REC"/>
    <property type="match status" value="1"/>
</dbReference>
<evidence type="ECO:0000313" key="5">
    <source>
        <dbReference type="Proteomes" id="UP001156682"/>
    </source>
</evidence>
<dbReference type="Proteomes" id="UP001156682">
    <property type="component" value="Unassembled WGS sequence"/>
</dbReference>
<evidence type="ECO:0000256" key="1">
    <source>
        <dbReference type="ARBA" id="ARBA00022553"/>
    </source>
</evidence>
<dbReference type="Gene3D" id="3.40.50.2300">
    <property type="match status" value="1"/>
</dbReference>
<dbReference type="CDD" id="cd17536">
    <property type="entry name" value="REC_YesN-like"/>
    <property type="match status" value="1"/>
</dbReference>
<dbReference type="RefSeq" id="WP_084324611.1">
    <property type="nucleotide sequence ID" value="NZ_BSOR01000071.1"/>
</dbReference>
<protein>
    <submittedName>
        <fullName evidence="4">Response regulator</fullName>
    </submittedName>
</protein>
<feature type="modified residue" description="4-aspartylphosphate" evidence="2">
    <location>
        <position position="69"/>
    </location>
</feature>
<reference evidence="5" key="1">
    <citation type="journal article" date="2019" name="Int. J. Syst. Evol. Microbiol.">
        <title>The Global Catalogue of Microorganisms (GCM) 10K type strain sequencing project: providing services to taxonomists for standard genome sequencing and annotation.</title>
        <authorList>
            <consortium name="The Broad Institute Genomics Platform"/>
            <consortium name="The Broad Institute Genome Sequencing Center for Infectious Disease"/>
            <person name="Wu L."/>
            <person name="Ma J."/>
        </authorList>
    </citation>
    <scope>NUCLEOTIDE SEQUENCE [LARGE SCALE GENOMIC DNA]</scope>
    <source>
        <strain evidence="5">NBRC 100033</strain>
    </source>
</reference>
<proteinExistence type="predicted"/>